<protein>
    <submittedName>
        <fullName evidence="7">Voltage-gated sodium channel</fullName>
    </submittedName>
</protein>
<dbReference type="InterPro" id="IPR043203">
    <property type="entry name" value="VGCC_Ca_Na"/>
</dbReference>
<evidence type="ECO:0000259" key="6">
    <source>
        <dbReference type="Pfam" id="PF00520"/>
    </source>
</evidence>
<dbReference type="InterPro" id="IPR005821">
    <property type="entry name" value="Ion_trans_dom"/>
</dbReference>
<dbReference type="Gene3D" id="1.20.120.350">
    <property type="entry name" value="Voltage-gated potassium channels. Chain C"/>
    <property type="match status" value="1"/>
</dbReference>
<dbReference type="Pfam" id="PF00520">
    <property type="entry name" value="Ion_trans"/>
    <property type="match status" value="1"/>
</dbReference>
<evidence type="ECO:0000256" key="2">
    <source>
        <dbReference type="ARBA" id="ARBA00022692"/>
    </source>
</evidence>
<dbReference type="Gene3D" id="1.10.287.70">
    <property type="match status" value="1"/>
</dbReference>
<dbReference type="STRING" id="337701.SAMN05444398_103260"/>
<evidence type="ECO:0000256" key="1">
    <source>
        <dbReference type="ARBA" id="ARBA00004141"/>
    </source>
</evidence>
<feature type="transmembrane region" description="Helical" evidence="5">
    <location>
        <begin position="12"/>
        <end position="31"/>
    </location>
</feature>
<feature type="transmembrane region" description="Helical" evidence="5">
    <location>
        <begin position="78"/>
        <end position="102"/>
    </location>
</feature>
<dbReference type="InterPro" id="IPR027359">
    <property type="entry name" value="Volt_channel_dom_sf"/>
</dbReference>
<feature type="transmembrane region" description="Helical" evidence="5">
    <location>
        <begin position="151"/>
        <end position="174"/>
    </location>
</feature>
<organism evidence="7 8">
    <name type="scientific">Roseovarius pacificus</name>
    <dbReference type="NCBI Taxonomy" id="337701"/>
    <lineage>
        <taxon>Bacteria</taxon>
        <taxon>Pseudomonadati</taxon>
        <taxon>Pseudomonadota</taxon>
        <taxon>Alphaproteobacteria</taxon>
        <taxon>Rhodobacterales</taxon>
        <taxon>Roseobacteraceae</taxon>
        <taxon>Roseovarius</taxon>
    </lineage>
</organism>
<dbReference type="Proteomes" id="UP000183974">
    <property type="component" value="Unassembled WGS sequence"/>
</dbReference>
<keyword evidence="7" id="KW-0406">Ion transport</keyword>
<keyword evidence="7" id="KW-0813">Transport</keyword>
<evidence type="ECO:0000256" key="3">
    <source>
        <dbReference type="ARBA" id="ARBA00022989"/>
    </source>
</evidence>
<dbReference type="RefSeq" id="WP_073034363.1">
    <property type="nucleotide sequence ID" value="NZ_BMLR01000003.1"/>
</dbReference>
<feature type="transmembrane region" description="Helical" evidence="5">
    <location>
        <begin position="43"/>
        <end position="66"/>
    </location>
</feature>
<comment type="subcellular location">
    <subcellularLocation>
        <location evidence="1">Membrane</location>
        <topology evidence="1">Multi-pass membrane protein</topology>
    </subcellularLocation>
</comment>
<dbReference type="GO" id="GO:0005248">
    <property type="term" value="F:voltage-gated sodium channel activity"/>
    <property type="evidence" value="ECO:0007669"/>
    <property type="project" value="TreeGrafter"/>
</dbReference>
<sequence length="257" mass="28482">MRAKVASVIDRQAVQNFILGVILFNAVILGMETSDRLMQAAGPLIVTLDSICLAIFVVEIAAKLYARGGGFFRSGWNIFDFVIVGISLIPAAQGLSVLRALRILRLLRVLSVTPSLRRVVEGLMNALPGMGSVFLLMGIIFYIGSVMATKLFGAAFPDWFGTLGLSAYSLFQIMTLESWSMGIVRPVMEVYTHAWAFFVPFILVTTFAVVNLVVGLIVNSMQDAHHEEDAEKTDTYRDEVFARLDRIETLLNERARR</sequence>
<accession>A0A1M7BIV3</accession>
<feature type="domain" description="Ion transport" evidence="6">
    <location>
        <begin position="13"/>
        <end position="227"/>
    </location>
</feature>
<evidence type="ECO:0000313" key="7">
    <source>
        <dbReference type="EMBL" id="SHL54864.1"/>
    </source>
</evidence>
<evidence type="ECO:0000313" key="8">
    <source>
        <dbReference type="Proteomes" id="UP000183974"/>
    </source>
</evidence>
<evidence type="ECO:0000256" key="4">
    <source>
        <dbReference type="ARBA" id="ARBA00023136"/>
    </source>
</evidence>
<feature type="transmembrane region" description="Helical" evidence="5">
    <location>
        <begin position="194"/>
        <end position="218"/>
    </location>
</feature>
<reference evidence="7 8" key="1">
    <citation type="submission" date="2016-11" db="EMBL/GenBank/DDBJ databases">
        <authorList>
            <person name="Jaros S."/>
            <person name="Januszkiewicz K."/>
            <person name="Wedrychowicz H."/>
        </authorList>
    </citation>
    <scope>NUCLEOTIDE SEQUENCE [LARGE SCALE GENOMIC DNA]</scope>
    <source>
        <strain evidence="7 8">DSM 29589</strain>
    </source>
</reference>
<keyword evidence="8" id="KW-1185">Reference proteome</keyword>
<keyword evidence="7" id="KW-0407">Ion channel</keyword>
<dbReference type="AlphaFoldDB" id="A0A1M7BIV3"/>
<dbReference type="OrthoDB" id="5297065at2"/>
<keyword evidence="2 5" id="KW-0812">Transmembrane</keyword>
<keyword evidence="3 5" id="KW-1133">Transmembrane helix</keyword>
<dbReference type="EMBL" id="FRBR01000003">
    <property type="protein sequence ID" value="SHL54864.1"/>
    <property type="molecule type" value="Genomic_DNA"/>
</dbReference>
<keyword evidence="4 5" id="KW-0472">Membrane</keyword>
<dbReference type="PANTHER" id="PTHR10037">
    <property type="entry name" value="VOLTAGE-GATED CATION CHANNEL CALCIUM AND SODIUM"/>
    <property type="match status" value="1"/>
</dbReference>
<proteinExistence type="predicted"/>
<evidence type="ECO:0000256" key="5">
    <source>
        <dbReference type="SAM" id="Phobius"/>
    </source>
</evidence>
<dbReference type="SUPFAM" id="SSF81324">
    <property type="entry name" value="Voltage-gated potassium channels"/>
    <property type="match status" value="1"/>
</dbReference>
<name>A0A1M7BIV3_9RHOB</name>
<gene>
    <name evidence="7" type="ORF">SAMN05444398_103260</name>
</gene>
<dbReference type="GO" id="GO:0001518">
    <property type="term" value="C:voltage-gated sodium channel complex"/>
    <property type="evidence" value="ECO:0007669"/>
    <property type="project" value="TreeGrafter"/>
</dbReference>
<feature type="transmembrane region" description="Helical" evidence="5">
    <location>
        <begin position="122"/>
        <end position="144"/>
    </location>
</feature>
<dbReference type="PANTHER" id="PTHR10037:SF62">
    <property type="entry name" value="SODIUM CHANNEL PROTEIN 60E"/>
    <property type="match status" value="1"/>
</dbReference>